<dbReference type="PANTHER" id="PTHR11362">
    <property type="entry name" value="PHOSPHATIDYLETHANOLAMINE-BINDING PROTEIN"/>
    <property type="match status" value="1"/>
</dbReference>
<dbReference type="PROSITE" id="PS01220">
    <property type="entry name" value="PBP"/>
    <property type="match status" value="1"/>
</dbReference>
<name>A0AA88SLG6_TACVA</name>
<feature type="signal peptide" evidence="2">
    <location>
        <begin position="1"/>
        <end position="19"/>
    </location>
</feature>
<dbReference type="Pfam" id="PF01161">
    <property type="entry name" value="PBP"/>
    <property type="match status" value="1"/>
</dbReference>
<feature type="chain" id="PRO_5041648678" description="Phosphatidylethanolamine-binding protein 4" evidence="2">
    <location>
        <begin position="20"/>
        <end position="197"/>
    </location>
</feature>
<reference evidence="3" key="1">
    <citation type="submission" date="2023-08" db="EMBL/GenBank/DDBJ databases">
        <title>Pelteobagrus vachellii genome.</title>
        <authorList>
            <person name="Liu H."/>
        </authorList>
    </citation>
    <scope>NUCLEOTIDE SEQUENCE</scope>
    <source>
        <strain evidence="3">PRFRI_2022a</strain>
        <tissue evidence="3">Muscle</tissue>
    </source>
</reference>
<comment type="similarity">
    <text evidence="1">Belongs to the phosphatidylethanolamine-binding protein family.</text>
</comment>
<evidence type="ECO:0000256" key="1">
    <source>
        <dbReference type="ARBA" id="ARBA00007091"/>
    </source>
</evidence>
<evidence type="ECO:0000313" key="3">
    <source>
        <dbReference type="EMBL" id="KAK2840721.1"/>
    </source>
</evidence>
<dbReference type="EMBL" id="JAVHJS010000012">
    <property type="protein sequence ID" value="KAK2840721.1"/>
    <property type="molecule type" value="Genomic_DNA"/>
</dbReference>
<proteinExistence type="inferred from homology"/>
<gene>
    <name evidence="3" type="ORF">Q7C36_012300</name>
</gene>
<sequence>MFFRAFLLLAVACVQRSCQHQSGPLKDEVLTEDRRFCRGELEISYPDLDIRSCMIIPQEFREKISQKWGPPQVRLAMADKQKKYTLIMVDPDAPSRTNPSRAYWRHWLMADIEGSSLKEGDIKGTLLSEYTPPTPPKRTGFHRYKFLLYEQNPGQVLSLSQQEQQSLGNWDPEAFVERFELVGPVASLQFLTQHSKD</sequence>
<accession>A0AA88SLG6</accession>
<dbReference type="CDD" id="cd00866">
    <property type="entry name" value="PEBP_euk"/>
    <property type="match status" value="1"/>
</dbReference>
<dbReference type="PANTHER" id="PTHR11362:SF82">
    <property type="entry name" value="PHOSPHATIDYLETHANOLAMINE-BINDING PROTEIN 4"/>
    <property type="match status" value="1"/>
</dbReference>
<dbReference type="InterPro" id="IPR036610">
    <property type="entry name" value="PEBP-like_sf"/>
</dbReference>
<comment type="caution">
    <text evidence="3">The sequence shown here is derived from an EMBL/GenBank/DDBJ whole genome shotgun (WGS) entry which is preliminary data.</text>
</comment>
<keyword evidence="4" id="KW-1185">Reference proteome</keyword>
<keyword evidence="2" id="KW-0732">Signal</keyword>
<dbReference type="Proteomes" id="UP001187315">
    <property type="component" value="Unassembled WGS sequence"/>
</dbReference>
<dbReference type="InterPro" id="IPR008914">
    <property type="entry name" value="PEBP"/>
</dbReference>
<dbReference type="SUPFAM" id="SSF49777">
    <property type="entry name" value="PEBP-like"/>
    <property type="match status" value="1"/>
</dbReference>
<evidence type="ECO:0000256" key="2">
    <source>
        <dbReference type="SAM" id="SignalP"/>
    </source>
</evidence>
<protein>
    <recommendedName>
        <fullName evidence="5">Phosphatidylethanolamine-binding protein 4</fullName>
    </recommendedName>
</protein>
<dbReference type="AlphaFoldDB" id="A0AA88SLG6"/>
<organism evidence="3 4">
    <name type="scientific">Tachysurus vachellii</name>
    <name type="common">Darkbarbel catfish</name>
    <name type="synonym">Pelteobagrus vachellii</name>
    <dbReference type="NCBI Taxonomy" id="175792"/>
    <lineage>
        <taxon>Eukaryota</taxon>
        <taxon>Metazoa</taxon>
        <taxon>Chordata</taxon>
        <taxon>Craniata</taxon>
        <taxon>Vertebrata</taxon>
        <taxon>Euteleostomi</taxon>
        <taxon>Actinopterygii</taxon>
        <taxon>Neopterygii</taxon>
        <taxon>Teleostei</taxon>
        <taxon>Ostariophysi</taxon>
        <taxon>Siluriformes</taxon>
        <taxon>Bagridae</taxon>
        <taxon>Tachysurus</taxon>
    </lineage>
</organism>
<dbReference type="InterPro" id="IPR035810">
    <property type="entry name" value="PEBP_euk"/>
</dbReference>
<evidence type="ECO:0000313" key="4">
    <source>
        <dbReference type="Proteomes" id="UP001187315"/>
    </source>
</evidence>
<dbReference type="Gene3D" id="3.90.280.10">
    <property type="entry name" value="PEBP-like"/>
    <property type="match status" value="1"/>
</dbReference>
<evidence type="ECO:0008006" key="5">
    <source>
        <dbReference type="Google" id="ProtNLM"/>
    </source>
</evidence>
<dbReference type="InterPro" id="IPR001858">
    <property type="entry name" value="Phosphatidylethanolamine-bd_CS"/>
</dbReference>